<dbReference type="GO" id="GO:0009061">
    <property type="term" value="P:anaerobic respiration"/>
    <property type="evidence" value="ECO:0007669"/>
    <property type="project" value="TreeGrafter"/>
</dbReference>
<evidence type="ECO:0000313" key="7">
    <source>
        <dbReference type="Proteomes" id="UP000294723"/>
    </source>
</evidence>
<dbReference type="RefSeq" id="WP_165943986.1">
    <property type="nucleotide sequence ID" value="NZ_SMLA01000053.1"/>
</dbReference>
<dbReference type="EMBL" id="SMLA01000053">
    <property type="protein sequence ID" value="TDD83467.1"/>
    <property type="molecule type" value="Genomic_DNA"/>
</dbReference>
<feature type="domain" description="Molybdopterin oxidoreductase" evidence="4">
    <location>
        <begin position="59"/>
        <end position="153"/>
    </location>
</feature>
<dbReference type="PANTHER" id="PTHR43742:SF10">
    <property type="entry name" value="TRIMETHYLAMINE-N-OXIDE REDUCTASE 2"/>
    <property type="match status" value="1"/>
</dbReference>
<comment type="cofactor">
    <cofactor evidence="1">
        <name>Mo-bis(molybdopterin guanine dinucleotide)</name>
        <dbReference type="ChEBI" id="CHEBI:60539"/>
    </cofactor>
</comment>
<dbReference type="GO" id="GO:0030151">
    <property type="term" value="F:molybdenum ion binding"/>
    <property type="evidence" value="ECO:0007669"/>
    <property type="project" value="TreeGrafter"/>
</dbReference>
<comment type="caution">
    <text evidence="6">The sequence shown here is derived from an EMBL/GenBank/DDBJ whole genome shotgun (WGS) entry which is preliminary data.</text>
</comment>
<reference evidence="6 7" key="1">
    <citation type="submission" date="2019-03" db="EMBL/GenBank/DDBJ databases">
        <title>Draft genome sequences of novel Actinobacteria.</title>
        <authorList>
            <person name="Sahin N."/>
            <person name="Ay H."/>
            <person name="Saygin H."/>
        </authorList>
    </citation>
    <scope>NUCLEOTIDE SEQUENCE [LARGE SCALE GENOMIC DNA]</scope>
    <source>
        <strain evidence="6 7">5K548</strain>
    </source>
</reference>
<proteinExistence type="predicted"/>
<organism evidence="6 7">
    <name type="scientific">Saccharopolyspora karakumensis</name>
    <dbReference type="NCBI Taxonomy" id="2530386"/>
    <lineage>
        <taxon>Bacteria</taxon>
        <taxon>Bacillati</taxon>
        <taxon>Actinomycetota</taxon>
        <taxon>Actinomycetes</taxon>
        <taxon>Pseudonocardiales</taxon>
        <taxon>Pseudonocardiaceae</taxon>
        <taxon>Saccharopolyspora</taxon>
    </lineage>
</organism>
<gene>
    <name evidence="6" type="ORF">E1202_25490</name>
</gene>
<feature type="non-terminal residue" evidence="6">
    <location>
        <position position="160"/>
    </location>
</feature>
<dbReference type="GO" id="GO:0030288">
    <property type="term" value="C:outer membrane-bounded periplasmic space"/>
    <property type="evidence" value="ECO:0007669"/>
    <property type="project" value="TreeGrafter"/>
</dbReference>
<dbReference type="InterPro" id="IPR041460">
    <property type="entry name" value="Molybdopterin_N"/>
</dbReference>
<evidence type="ECO:0000313" key="6">
    <source>
        <dbReference type="EMBL" id="TDD83467.1"/>
    </source>
</evidence>
<evidence type="ECO:0000259" key="5">
    <source>
        <dbReference type="Pfam" id="PF18364"/>
    </source>
</evidence>
<dbReference type="SUPFAM" id="SSF53706">
    <property type="entry name" value="Formate dehydrogenase/DMSO reductase, domains 1-3"/>
    <property type="match status" value="1"/>
</dbReference>
<evidence type="ECO:0000259" key="4">
    <source>
        <dbReference type="Pfam" id="PF00384"/>
    </source>
</evidence>
<dbReference type="PANTHER" id="PTHR43742">
    <property type="entry name" value="TRIMETHYLAMINE-N-OXIDE REDUCTASE"/>
    <property type="match status" value="1"/>
</dbReference>
<evidence type="ECO:0000256" key="1">
    <source>
        <dbReference type="ARBA" id="ARBA00001942"/>
    </source>
</evidence>
<keyword evidence="7" id="KW-1185">Reference proteome</keyword>
<dbReference type="Proteomes" id="UP000294723">
    <property type="component" value="Unassembled WGS sequence"/>
</dbReference>
<dbReference type="Gene3D" id="3.40.50.740">
    <property type="match status" value="1"/>
</dbReference>
<keyword evidence="2" id="KW-0500">Molybdenum</keyword>
<dbReference type="InterPro" id="IPR006656">
    <property type="entry name" value="Mopterin_OxRdtase"/>
</dbReference>
<keyword evidence="3" id="KW-0560">Oxidoreductase</keyword>
<evidence type="ECO:0000256" key="3">
    <source>
        <dbReference type="ARBA" id="ARBA00023002"/>
    </source>
</evidence>
<accession>A0A4V2YVZ9</accession>
<dbReference type="AlphaFoldDB" id="A0A4V2YVZ9"/>
<dbReference type="GO" id="GO:0009055">
    <property type="term" value="F:electron transfer activity"/>
    <property type="evidence" value="ECO:0007669"/>
    <property type="project" value="TreeGrafter"/>
</dbReference>
<evidence type="ECO:0000256" key="2">
    <source>
        <dbReference type="ARBA" id="ARBA00022505"/>
    </source>
</evidence>
<feature type="domain" description="Molybdopterin oxidoreductase N-terminal" evidence="5">
    <location>
        <begin position="15"/>
        <end position="55"/>
    </location>
</feature>
<dbReference type="InterPro" id="IPR050612">
    <property type="entry name" value="Prok_Mopterin_Oxidored"/>
</dbReference>
<dbReference type="Pfam" id="PF00384">
    <property type="entry name" value="Molybdopterin"/>
    <property type="match status" value="1"/>
</dbReference>
<sequence length="160" mass="17212">MSAGNSGDPGARRIHLTHFGVLEAVATGGALRSVTGWRKDSDPRDIIHNVASSQHHPARVTRPAIRRGWLEGGPGTGDRGDDQFVEVEWDEALDLVSAELERVYSTRGAEAVYGGSYGWSSAGRFHHGQSQLHRFLNTLGGYVSGLGDYSYGASGVLLQH</sequence>
<dbReference type="GO" id="GO:0016491">
    <property type="term" value="F:oxidoreductase activity"/>
    <property type="evidence" value="ECO:0007669"/>
    <property type="project" value="UniProtKB-KW"/>
</dbReference>
<protein>
    <submittedName>
        <fullName evidence="6">Molybdopterin oxidoreductase</fullName>
    </submittedName>
</protein>
<name>A0A4V2YVZ9_9PSEU</name>
<dbReference type="Pfam" id="PF18364">
    <property type="entry name" value="Molybdopterin_N"/>
    <property type="match status" value="1"/>
</dbReference>